<keyword evidence="2" id="KW-1185">Reference proteome</keyword>
<gene>
    <name evidence="1" type="ORF">GCM10020367_72620</name>
</gene>
<name>A0ABP6SQ67_9ACTN</name>
<proteinExistence type="predicted"/>
<accession>A0ABP6SQ67</accession>
<reference evidence="2" key="1">
    <citation type="journal article" date="2019" name="Int. J. Syst. Evol. Microbiol.">
        <title>The Global Catalogue of Microorganisms (GCM) 10K type strain sequencing project: providing services to taxonomists for standard genome sequencing and annotation.</title>
        <authorList>
            <consortium name="The Broad Institute Genomics Platform"/>
            <consortium name="The Broad Institute Genome Sequencing Center for Infectious Disease"/>
            <person name="Wu L."/>
            <person name="Ma J."/>
        </authorList>
    </citation>
    <scope>NUCLEOTIDE SEQUENCE [LARGE SCALE GENOMIC DNA]</scope>
    <source>
        <strain evidence="2">JCM 9651</strain>
    </source>
</reference>
<dbReference type="Proteomes" id="UP001499990">
    <property type="component" value="Unassembled WGS sequence"/>
</dbReference>
<protein>
    <submittedName>
        <fullName evidence="1">Uncharacterized protein</fullName>
    </submittedName>
</protein>
<comment type="caution">
    <text evidence="1">The sequence shown here is derived from an EMBL/GenBank/DDBJ whole genome shotgun (WGS) entry which is preliminary data.</text>
</comment>
<evidence type="ECO:0000313" key="1">
    <source>
        <dbReference type="EMBL" id="GAA3381424.1"/>
    </source>
</evidence>
<sequence>MPLYGPDRLLSGSFVHPEVRWFGSDSDHPGREQCKAVFAEHASVVAMLPEDLISPDGRAKLRHAAGLR</sequence>
<dbReference type="EMBL" id="BAAAYL010000004">
    <property type="protein sequence ID" value="GAA3381424.1"/>
    <property type="molecule type" value="Genomic_DNA"/>
</dbReference>
<evidence type="ECO:0000313" key="2">
    <source>
        <dbReference type="Proteomes" id="UP001499990"/>
    </source>
</evidence>
<organism evidence="1 2">
    <name type="scientific">Streptomyces sannanensis</name>
    <dbReference type="NCBI Taxonomy" id="285536"/>
    <lineage>
        <taxon>Bacteria</taxon>
        <taxon>Bacillati</taxon>
        <taxon>Actinomycetota</taxon>
        <taxon>Actinomycetes</taxon>
        <taxon>Kitasatosporales</taxon>
        <taxon>Streptomycetaceae</taxon>
        <taxon>Streptomyces</taxon>
    </lineage>
</organism>